<dbReference type="Pfam" id="PF00441">
    <property type="entry name" value="Acyl-CoA_dh_1"/>
    <property type="match status" value="1"/>
</dbReference>
<dbReference type="SUPFAM" id="SSF47203">
    <property type="entry name" value="Acyl-CoA dehydrogenase C-terminal domain-like"/>
    <property type="match status" value="1"/>
</dbReference>
<dbReference type="InterPro" id="IPR046373">
    <property type="entry name" value="Acyl-CoA_Oxase/DH_mid-dom_sf"/>
</dbReference>
<evidence type="ECO:0000256" key="3">
    <source>
        <dbReference type="ARBA" id="ARBA00022630"/>
    </source>
</evidence>
<evidence type="ECO:0000256" key="5">
    <source>
        <dbReference type="RuleBase" id="RU362125"/>
    </source>
</evidence>
<reference evidence="9" key="2">
    <citation type="submission" date="2024-05" db="EMBL/GenBank/DDBJ databases">
        <title>Rhodohalobacter halophilus gen. nov., sp. nov., a moderately halophilic member of the family Balneolaceae.</title>
        <authorList>
            <person name="Xia J."/>
        </authorList>
    </citation>
    <scope>NUCLEOTIDE SEQUENCE</scope>
    <source>
        <strain evidence="9">WB101</strain>
    </source>
</reference>
<dbReference type="InterPro" id="IPR037069">
    <property type="entry name" value="AcylCoA_DH/ox_N_sf"/>
</dbReference>
<dbReference type="Pfam" id="PF02770">
    <property type="entry name" value="Acyl-CoA_dh_M"/>
    <property type="match status" value="1"/>
</dbReference>
<comment type="caution">
    <text evidence="9">The sequence shown here is derived from an EMBL/GenBank/DDBJ whole genome shotgun (WGS) entry which is preliminary data.</text>
</comment>
<proteinExistence type="inferred from homology"/>
<comment type="cofactor">
    <cofactor evidence="1 5">
        <name>FAD</name>
        <dbReference type="ChEBI" id="CHEBI:57692"/>
    </cofactor>
</comment>
<feature type="domain" description="Acyl-CoA dehydrogenase/oxidase C-terminal" evidence="6">
    <location>
        <begin position="233"/>
        <end position="381"/>
    </location>
</feature>
<evidence type="ECO:0000313" key="9">
    <source>
        <dbReference type="EMBL" id="MCG2590809.1"/>
    </source>
</evidence>
<dbReference type="SUPFAM" id="SSF56645">
    <property type="entry name" value="Acyl-CoA dehydrogenase NM domain-like"/>
    <property type="match status" value="1"/>
</dbReference>
<evidence type="ECO:0000259" key="6">
    <source>
        <dbReference type="Pfam" id="PF00441"/>
    </source>
</evidence>
<organism evidence="9 10">
    <name type="scientific">Rhodohalobacter sulfatireducens</name>
    <dbReference type="NCBI Taxonomy" id="2911366"/>
    <lineage>
        <taxon>Bacteria</taxon>
        <taxon>Pseudomonadati</taxon>
        <taxon>Balneolota</taxon>
        <taxon>Balneolia</taxon>
        <taxon>Balneolales</taxon>
        <taxon>Balneolaceae</taxon>
        <taxon>Rhodohalobacter</taxon>
    </lineage>
</organism>
<feature type="domain" description="Acyl-CoA oxidase/dehydrogenase middle" evidence="7">
    <location>
        <begin position="126"/>
        <end position="221"/>
    </location>
</feature>
<dbReference type="InterPro" id="IPR006091">
    <property type="entry name" value="Acyl-CoA_Oxase/DH_mid-dom"/>
</dbReference>
<dbReference type="PANTHER" id="PTHR43884">
    <property type="entry name" value="ACYL-COA DEHYDROGENASE"/>
    <property type="match status" value="1"/>
</dbReference>
<keyword evidence="4 5" id="KW-0274">FAD</keyword>
<keyword evidence="3 5" id="KW-0285">Flavoprotein</keyword>
<dbReference type="InterPro" id="IPR009075">
    <property type="entry name" value="AcylCo_DH/oxidase_C"/>
</dbReference>
<keyword evidence="10" id="KW-1185">Reference proteome</keyword>
<evidence type="ECO:0000256" key="2">
    <source>
        <dbReference type="ARBA" id="ARBA00009347"/>
    </source>
</evidence>
<dbReference type="Gene3D" id="1.20.140.10">
    <property type="entry name" value="Butyryl-CoA Dehydrogenase, subunit A, domain 3"/>
    <property type="match status" value="1"/>
</dbReference>
<evidence type="ECO:0000256" key="4">
    <source>
        <dbReference type="ARBA" id="ARBA00022827"/>
    </source>
</evidence>
<dbReference type="Proteomes" id="UP001165366">
    <property type="component" value="Unassembled WGS sequence"/>
</dbReference>
<dbReference type="PANTHER" id="PTHR43884:SF12">
    <property type="entry name" value="ISOVALERYL-COA DEHYDROGENASE, MITOCHONDRIAL-RELATED"/>
    <property type="match status" value="1"/>
</dbReference>
<dbReference type="InterPro" id="IPR013786">
    <property type="entry name" value="AcylCoA_DH/ox_N"/>
</dbReference>
<keyword evidence="5" id="KW-0560">Oxidoreductase</keyword>
<dbReference type="Gene3D" id="2.40.110.10">
    <property type="entry name" value="Butyryl-CoA Dehydrogenase, subunit A, domain 2"/>
    <property type="match status" value="1"/>
</dbReference>
<dbReference type="Gene3D" id="1.10.540.10">
    <property type="entry name" value="Acyl-CoA dehydrogenase/oxidase, N-terminal domain"/>
    <property type="match status" value="1"/>
</dbReference>
<protein>
    <submittedName>
        <fullName evidence="9">Acyl-CoA dehydrogenase family protein</fullName>
    </submittedName>
</protein>
<name>A0ABS9KIY5_9BACT</name>
<gene>
    <name evidence="9" type="ORF">L6773_19725</name>
</gene>
<sequence>MNFDFPPEYTDYQNKVKEFAQNHLNDNVRHRDRESIFADDLWKKCADFGIQGLAAPAKYGGTFEEIDLQRAMLAMIGLGYGCSDNGLGLTLNAHMWSVMMAITDFGTEAQKEKYLPKLSDGSWIGCHGLSEEESGSDVFQMQTTAIREGDVYVLNGKKVWVTLAPNADIAIVFALTKPNLGKWGVSAFIVESTFEGYEASVNQEKMGMRTAPFGSITFTDCKVPVENRLGNEGAGMSISNYSLEYDRCFILSSVFGAMERQIEEAVSYSKEREQFGKPIAEFQAVSHRIADMKLRLETSRYLLYKLVWLKNQGKSAPMDSALLKLQLSESAISNSLDFIRIFGAKGYVSEYGIEKNLRDVVGSVILAGTSDIQKNIIAKMLM</sequence>
<reference evidence="9" key="1">
    <citation type="submission" date="2022-01" db="EMBL/GenBank/DDBJ databases">
        <authorList>
            <person name="Wang Y."/>
        </authorList>
    </citation>
    <scope>NUCLEOTIDE SEQUENCE</scope>
    <source>
        <strain evidence="9">WB101</strain>
    </source>
</reference>
<comment type="similarity">
    <text evidence="2 5">Belongs to the acyl-CoA dehydrogenase family.</text>
</comment>
<evidence type="ECO:0000259" key="8">
    <source>
        <dbReference type="Pfam" id="PF02771"/>
    </source>
</evidence>
<dbReference type="InterPro" id="IPR009100">
    <property type="entry name" value="AcylCoA_DH/oxidase_NM_dom_sf"/>
</dbReference>
<dbReference type="EMBL" id="JAKLWS010000044">
    <property type="protein sequence ID" value="MCG2590809.1"/>
    <property type="molecule type" value="Genomic_DNA"/>
</dbReference>
<evidence type="ECO:0000313" key="10">
    <source>
        <dbReference type="Proteomes" id="UP001165366"/>
    </source>
</evidence>
<evidence type="ECO:0000259" key="7">
    <source>
        <dbReference type="Pfam" id="PF02770"/>
    </source>
</evidence>
<accession>A0ABS9KIY5</accession>
<dbReference type="RefSeq" id="WP_237856293.1">
    <property type="nucleotide sequence ID" value="NZ_JAKLWS010000044.1"/>
</dbReference>
<evidence type="ECO:0000256" key="1">
    <source>
        <dbReference type="ARBA" id="ARBA00001974"/>
    </source>
</evidence>
<dbReference type="InterPro" id="IPR036250">
    <property type="entry name" value="AcylCo_DH-like_C"/>
</dbReference>
<feature type="domain" description="Acyl-CoA dehydrogenase/oxidase N-terminal" evidence="8">
    <location>
        <begin position="8"/>
        <end position="121"/>
    </location>
</feature>
<dbReference type="Pfam" id="PF02771">
    <property type="entry name" value="Acyl-CoA_dh_N"/>
    <property type="match status" value="1"/>
</dbReference>